<reference evidence="1" key="1">
    <citation type="journal article" date="2014" name="Front. Microbiol.">
        <title>High frequency of phylogenetically diverse reductive dehalogenase-homologous genes in deep subseafloor sedimentary metagenomes.</title>
        <authorList>
            <person name="Kawai M."/>
            <person name="Futagami T."/>
            <person name="Toyoda A."/>
            <person name="Takaki Y."/>
            <person name="Nishi S."/>
            <person name="Hori S."/>
            <person name="Arai W."/>
            <person name="Tsubouchi T."/>
            <person name="Morono Y."/>
            <person name="Uchiyama I."/>
            <person name="Ito T."/>
            <person name="Fujiyama A."/>
            <person name="Inagaki F."/>
            <person name="Takami H."/>
        </authorList>
    </citation>
    <scope>NUCLEOTIDE SEQUENCE</scope>
    <source>
        <strain evidence="1">Expedition CK06-06</strain>
    </source>
</reference>
<protein>
    <submittedName>
        <fullName evidence="1">Uncharacterized protein</fullName>
    </submittedName>
</protein>
<accession>X1D8F4</accession>
<name>X1D8F4_9ZZZZ</name>
<organism evidence="1">
    <name type="scientific">marine sediment metagenome</name>
    <dbReference type="NCBI Taxonomy" id="412755"/>
    <lineage>
        <taxon>unclassified sequences</taxon>
        <taxon>metagenomes</taxon>
        <taxon>ecological metagenomes</taxon>
    </lineage>
</organism>
<dbReference type="AlphaFoldDB" id="X1D8F4"/>
<comment type="caution">
    <text evidence="1">The sequence shown here is derived from an EMBL/GenBank/DDBJ whole genome shotgun (WGS) entry which is preliminary data.</text>
</comment>
<sequence>MPHIILRWEFNSIDKTENCITTDTQVRCHTEDFLFIVSDDVYSVEIDMRQDITEDARYAQFAVSSRERLLSFIPFYKKLLGRAEIKEEIEKYGEFES</sequence>
<feature type="non-terminal residue" evidence="1">
    <location>
        <position position="97"/>
    </location>
</feature>
<proteinExistence type="predicted"/>
<dbReference type="EMBL" id="BART01022840">
    <property type="protein sequence ID" value="GAH01374.1"/>
    <property type="molecule type" value="Genomic_DNA"/>
</dbReference>
<gene>
    <name evidence="1" type="ORF">S01H4_41720</name>
</gene>
<evidence type="ECO:0000313" key="1">
    <source>
        <dbReference type="EMBL" id="GAH01374.1"/>
    </source>
</evidence>